<organism evidence="2 3">
    <name type="scientific">Bathycoccus prasinos</name>
    <dbReference type="NCBI Taxonomy" id="41875"/>
    <lineage>
        <taxon>Eukaryota</taxon>
        <taxon>Viridiplantae</taxon>
        <taxon>Chlorophyta</taxon>
        <taxon>Mamiellophyceae</taxon>
        <taxon>Mamiellales</taxon>
        <taxon>Bathycoccaceae</taxon>
        <taxon>Bathycoccus</taxon>
    </lineage>
</organism>
<sequence>MSKLFDCASENHPSQAILDETRAKDVLYVYLQSFRLKEDESKKSPKDEDKGPPRLSEYKCELMMRKKTGGRGNKDTNNTSSTNSESIVVSETNDYRDEWISLGTKEFCCGVSGSLVPYLPRANSNEKNDTMSSIMKPMNCAPVWPIPGAVELSTAFRVKVFSKDMEEDIAAGDTDEAAKEGKKRDESEQGAAASATAAITTPTTKATNATVNALVEDAKKSFLEENGRASPDLIKKSMGESGDTEDAEEPMESLLVDPRLDEIFNENKKSDGSLGCVLFTLSTLLPPRNDRENAEKKTYEDNDTSSSTTAGTAGAAGTASPPPPTTPPPTTTNDSPTMGGRRDSGELVVLDSKVCYFDVGYRGVVSTLAAAKFTDCFENQGVSLDSITCKHYCKEMKLDSKAIQAYTKGGFLSVLKLKKMLDPSLSPYASPSSTPRRLSLDVFRKSIDRER</sequence>
<protein>
    <submittedName>
        <fullName evidence="2">Uncharacterized protein</fullName>
    </submittedName>
</protein>
<feature type="region of interest" description="Disordered" evidence="1">
    <location>
        <begin position="38"/>
        <end position="88"/>
    </location>
</feature>
<gene>
    <name evidence="2" type="ORF">Bathy09g00540</name>
</gene>
<accession>K8F3F3</accession>
<dbReference type="GeneID" id="19013561"/>
<feature type="compositionally biased region" description="Pro residues" evidence="1">
    <location>
        <begin position="320"/>
        <end position="330"/>
    </location>
</feature>
<dbReference type="RefSeq" id="XP_007511032.1">
    <property type="nucleotide sequence ID" value="XM_007510970.1"/>
</dbReference>
<dbReference type="AlphaFoldDB" id="K8F3F3"/>
<evidence type="ECO:0000313" key="2">
    <source>
        <dbReference type="EMBL" id="CCO66592.1"/>
    </source>
</evidence>
<feature type="region of interest" description="Disordered" evidence="1">
    <location>
        <begin position="287"/>
        <end position="343"/>
    </location>
</feature>
<keyword evidence="3" id="KW-1185">Reference proteome</keyword>
<feature type="compositionally biased region" description="Acidic residues" evidence="1">
    <location>
        <begin position="242"/>
        <end position="251"/>
    </location>
</feature>
<feature type="compositionally biased region" description="Low complexity" evidence="1">
    <location>
        <begin position="304"/>
        <end position="319"/>
    </location>
</feature>
<name>K8F3F3_9CHLO</name>
<feature type="compositionally biased region" description="Basic and acidic residues" evidence="1">
    <location>
        <begin position="176"/>
        <end position="187"/>
    </location>
</feature>
<dbReference type="Proteomes" id="UP000198341">
    <property type="component" value="Chromosome 9"/>
</dbReference>
<feature type="region of interest" description="Disordered" evidence="1">
    <location>
        <begin position="171"/>
        <end position="199"/>
    </location>
</feature>
<feature type="compositionally biased region" description="Basic and acidic residues" evidence="1">
    <location>
        <begin position="38"/>
        <end position="64"/>
    </location>
</feature>
<feature type="compositionally biased region" description="Basic and acidic residues" evidence="1">
    <location>
        <begin position="229"/>
        <end position="238"/>
    </location>
</feature>
<reference evidence="2 3" key="1">
    <citation type="submission" date="2011-10" db="EMBL/GenBank/DDBJ databases">
        <authorList>
            <person name="Genoscope - CEA"/>
        </authorList>
    </citation>
    <scope>NUCLEOTIDE SEQUENCE [LARGE SCALE GENOMIC DNA]</scope>
    <source>
        <strain evidence="2 3">RCC 1105</strain>
    </source>
</reference>
<feature type="region of interest" description="Disordered" evidence="1">
    <location>
        <begin position="229"/>
        <end position="255"/>
    </location>
</feature>
<evidence type="ECO:0000256" key="1">
    <source>
        <dbReference type="SAM" id="MobiDB-lite"/>
    </source>
</evidence>
<dbReference type="EMBL" id="FO082270">
    <property type="protein sequence ID" value="CCO66592.1"/>
    <property type="molecule type" value="Genomic_DNA"/>
</dbReference>
<evidence type="ECO:0000313" key="3">
    <source>
        <dbReference type="Proteomes" id="UP000198341"/>
    </source>
</evidence>
<feature type="compositionally biased region" description="Basic and acidic residues" evidence="1">
    <location>
        <begin position="288"/>
        <end position="300"/>
    </location>
</feature>
<proteinExistence type="predicted"/>
<dbReference type="KEGG" id="bpg:Bathy09g00540"/>